<accession>A0ACC2TCV7</accession>
<evidence type="ECO:0000313" key="1">
    <source>
        <dbReference type="EMBL" id="KAJ9072077.1"/>
    </source>
</evidence>
<comment type="caution">
    <text evidence="1">The sequence shown here is derived from an EMBL/GenBank/DDBJ whole genome shotgun (WGS) entry which is preliminary data.</text>
</comment>
<sequence length="313" mass="35474">MSSPASAPGLLNFLYGHVPVKGVPPMHFEERGNPRQFLIDEGAVEDSSMIVPNLGYVKYFAWYTAINTCSDNQIRRWDCRDCSNVPTSKFVTSFDNADSSGHGYIAIDRASKRIICSFRGSVDSRDEIRESRILRKPYVYANEKNVTVAARFLEIMESLDFVTPLKPIMSNYTYSDYKIAFVGHSLGGALASLALPKVQSVYKLDWKRLELYTYGQPRTGNLNFARWYNKKTIASARVVNNTDPVPHDSDAALADYHHHMNELWIEGPPDSYKLNICSNDQLEDPECSYKATPSELKRDDHLVYFGVDLAREC</sequence>
<evidence type="ECO:0000313" key="2">
    <source>
        <dbReference type="Proteomes" id="UP001165960"/>
    </source>
</evidence>
<protein>
    <submittedName>
        <fullName evidence="1">Uncharacterized protein</fullName>
    </submittedName>
</protein>
<dbReference type="Proteomes" id="UP001165960">
    <property type="component" value="Unassembled WGS sequence"/>
</dbReference>
<name>A0ACC2TCV7_9FUNG</name>
<dbReference type="EMBL" id="QTSX02003057">
    <property type="protein sequence ID" value="KAJ9072077.1"/>
    <property type="molecule type" value="Genomic_DNA"/>
</dbReference>
<gene>
    <name evidence="1" type="ORF">DSO57_1030884</name>
</gene>
<keyword evidence="2" id="KW-1185">Reference proteome</keyword>
<organism evidence="1 2">
    <name type="scientific">Entomophthora muscae</name>
    <dbReference type="NCBI Taxonomy" id="34485"/>
    <lineage>
        <taxon>Eukaryota</taxon>
        <taxon>Fungi</taxon>
        <taxon>Fungi incertae sedis</taxon>
        <taxon>Zoopagomycota</taxon>
        <taxon>Entomophthoromycotina</taxon>
        <taxon>Entomophthoromycetes</taxon>
        <taxon>Entomophthorales</taxon>
        <taxon>Entomophthoraceae</taxon>
        <taxon>Entomophthora</taxon>
    </lineage>
</organism>
<proteinExistence type="predicted"/>
<reference evidence="1" key="1">
    <citation type="submission" date="2022-04" db="EMBL/GenBank/DDBJ databases">
        <title>Genome of the entomopathogenic fungus Entomophthora muscae.</title>
        <authorList>
            <person name="Elya C."/>
            <person name="Lovett B.R."/>
            <person name="Lee E."/>
            <person name="Macias A.M."/>
            <person name="Hajek A.E."/>
            <person name="De Bivort B.L."/>
            <person name="Kasson M.T."/>
            <person name="De Fine Licht H.H."/>
            <person name="Stajich J.E."/>
        </authorList>
    </citation>
    <scope>NUCLEOTIDE SEQUENCE</scope>
    <source>
        <strain evidence="1">Berkeley</strain>
    </source>
</reference>